<comment type="caution">
    <text evidence="3">The sequence shown here is derived from an EMBL/GenBank/DDBJ whole genome shotgun (WGS) entry which is preliminary data.</text>
</comment>
<name>A0A179FL03_METCM</name>
<dbReference type="GeneID" id="28850671"/>
<dbReference type="Pfam" id="PF06985">
    <property type="entry name" value="HET"/>
    <property type="match status" value="1"/>
</dbReference>
<feature type="compositionally biased region" description="Polar residues" evidence="1">
    <location>
        <begin position="139"/>
        <end position="149"/>
    </location>
</feature>
<feature type="domain" description="Heterokaryon incompatibility" evidence="2">
    <location>
        <begin position="468"/>
        <end position="621"/>
    </location>
</feature>
<dbReference type="OrthoDB" id="47007at2759"/>
<gene>
    <name evidence="3" type="ORF">VFPPC_07880</name>
</gene>
<feature type="region of interest" description="Disordered" evidence="1">
    <location>
        <begin position="115"/>
        <end position="155"/>
    </location>
</feature>
<feature type="compositionally biased region" description="Polar residues" evidence="1">
    <location>
        <begin position="115"/>
        <end position="128"/>
    </location>
</feature>
<dbReference type="AlphaFoldDB" id="A0A179FL03"/>
<evidence type="ECO:0000313" key="4">
    <source>
        <dbReference type="Proteomes" id="UP000078397"/>
    </source>
</evidence>
<dbReference type="Proteomes" id="UP000078397">
    <property type="component" value="Unassembled WGS sequence"/>
</dbReference>
<protein>
    <submittedName>
        <fullName evidence="3">HET domain-containing protein</fullName>
    </submittedName>
</protein>
<dbReference type="KEGG" id="pchm:VFPPC_07880"/>
<evidence type="ECO:0000256" key="1">
    <source>
        <dbReference type="SAM" id="MobiDB-lite"/>
    </source>
</evidence>
<proteinExistence type="predicted"/>
<evidence type="ECO:0000259" key="2">
    <source>
        <dbReference type="Pfam" id="PF06985"/>
    </source>
</evidence>
<dbReference type="PANTHER" id="PTHR33112">
    <property type="entry name" value="DOMAIN PROTEIN, PUTATIVE-RELATED"/>
    <property type="match status" value="1"/>
</dbReference>
<dbReference type="InterPro" id="IPR010730">
    <property type="entry name" value="HET"/>
</dbReference>
<feature type="compositionally biased region" description="Basic and acidic residues" evidence="1">
    <location>
        <begin position="1"/>
        <end position="12"/>
    </location>
</feature>
<feature type="region of interest" description="Disordered" evidence="1">
    <location>
        <begin position="1"/>
        <end position="98"/>
    </location>
</feature>
<dbReference type="EMBL" id="LSBJ02000004">
    <property type="protein sequence ID" value="OAQ66316.1"/>
    <property type="molecule type" value="Genomic_DNA"/>
</dbReference>
<evidence type="ECO:0000313" key="3">
    <source>
        <dbReference type="EMBL" id="OAQ66316.1"/>
    </source>
</evidence>
<dbReference type="RefSeq" id="XP_018143403.1">
    <property type="nucleotide sequence ID" value="XM_018286677.1"/>
</dbReference>
<organism evidence="3 4">
    <name type="scientific">Pochonia chlamydosporia 170</name>
    <dbReference type="NCBI Taxonomy" id="1380566"/>
    <lineage>
        <taxon>Eukaryota</taxon>
        <taxon>Fungi</taxon>
        <taxon>Dikarya</taxon>
        <taxon>Ascomycota</taxon>
        <taxon>Pezizomycotina</taxon>
        <taxon>Sordariomycetes</taxon>
        <taxon>Hypocreomycetidae</taxon>
        <taxon>Hypocreales</taxon>
        <taxon>Clavicipitaceae</taxon>
        <taxon>Pochonia</taxon>
    </lineage>
</organism>
<keyword evidence="4" id="KW-1185">Reference proteome</keyword>
<accession>A0A179FL03</accession>
<dbReference type="PANTHER" id="PTHR33112:SF16">
    <property type="entry name" value="HETEROKARYON INCOMPATIBILITY DOMAIN-CONTAINING PROTEIN"/>
    <property type="match status" value="1"/>
</dbReference>
<sequence>MAPIDYSKRDNIDTDSEAEASVSGKKAGPASATTKPTGPPATQPSNSSTRPIDYSKWDNIDTDSEPDAAITSRKTSPAPLAAIPTTSQAGIDNSKWDSIGADSKHECIRTHEIANQRTSPSTSKTPGLSTPPVDEWTKWESNTGNSGSGNLDDAVMTPRTHSLASIEASKSCNAGTSPMPETPDANLMATETVAPKSSSTQPNLNPGLSPVRGGQINILSSPPGPDGQRSILGVQKPALCEVCFNLDPNQAPLDSDPTHSWAVKEYNVPPETPSCKITIQKSTYLLESAKERCFYCTVIATVLGALHPGWDKEESFIHIYVAQGLPVVVRLQFGRLATRSIGSEALSELGLVLPDGEKMNFSIKMAVRGEALEAEIYRPQIVRHEMSRGDLTLLPLIEYIGIAKEVPQHSGEGRCYEFIRDNIIECRGKHKCERQGPLPLLPDRIIWIQANNTTQIQLVEPKDIHAQYIALSYCWGPVKKDTFLTNASSLNERRAGIQYNDLPPLFQDVVHCARVLGIDYIWIDRLCIVQGNDKDFKRQAPKMGEIYGNATLTIAAASATSENDRILTARDDKWISGAADTVVKGVGKLSLRFRRRTHPLETEASGGDYGKVSTRAWIWQERLLSTRTIFFTPSALKFECRCHSVWEGSGQSMTGRSWSARLDNITHRSWLEFVEEFMRRDITHPSDRLPAMESVMKRIQKLRGWSPLWGLWQDAVVESLCWNSSEKSSYSGKHWWRMNPGYYAPSWSWASIDGPISYVSVKALDFIGKGETDPMKYDLQVCRIDPVRGAITVGARYATVTLHCRIFNFGKKPKPTEKNLRYEYSLLNVSSSGEPFPIHPDVALEPWTDAVGSEALHPAPVRLPRDKSPPTNSWSADCVCILVGMQKLRCLVLILGPSLREDGCWERVGMASGLEPAIFASSVVHVWNIV</sequence>
<reference evidence="3 4" key="1">
    <citation type="journal article" date="2016" name="PLoS Pathog.">
        <title>Biosynthesis of antibiotic leucinostatins in bio-control fungus Purpureocillium lilacinum and their inhibition on phytophthora revealed by genome mining.</title>
        <authorList>
            <person name="Wang G."/>
            <person name="Liu Z."/>
            <person name="Lin R."/>
            <person name="Li E."/>
            <person name="Mao Z."/>
            <person name="Ling J."/>
            <person name="Yang Y."/>
            <person name="Yin W.B."/>
            <person name="Xie B."/>
        </authorList>
    </citation>
    <scope>NUCLEOTIDE SEQUENCE [LARGE SCALE GENOMIC DNA]</scope>
    <source>
        <strain evidence="3">170</strain>
    </source>
</reference>